<keyword evidence="4 7" id="KW-1133">Transmembrane helix</keyword>
<feature type="transmembrane region" description="Helical" evidence="7">
    <location>
        <begin position="48"/>
        <end position="71"/>
    </location>
</feature>
<evidence type="ECO:0000313" key="9">
    <source>
        <dbReference type="Proteomes" id="UP000242180"/>
    </source>
</evidence>
<feature type="transmembrane region" description="Helical" evidence="7">
    <location>
        <begin position="21"/>
        <end position="42"/>
    </location>
</feature>
<dbReference type="Pfam" id="PF01679">
    <property type="entry name" value="Pmp3"/>
    <property type="match status" value="1"/>
</dbReference>
<keyword evidence="3 7" id="KW-0812">Transmembrane</keyword>
<name>A0A1X2H6K6_SYNRA</name>
<comment type="similarity">
    <text evidence="2">Belongs to the UPF0057 (PMP3) family.</text>
</comment>
<feature type="region of interest" description="Disordered" evidence="6">
    <location>
        <begin position="87"/>
        <end position="106"/>
    </location>
</feature>
<accession>A0A1X2H6K6</accession>
<reference evidence="8 9" key="1">
    <citation type="submission" date="2016-07" db="EMBL/GenBank/DDBJ databases">
        <title>Pervasive Adenine N6-methylation of Active Genes in Fungi.</title>
        <authorList>
            <consortium name="DOE Joint Genome Institute"/>
            <person name="Mondo S.J."/>
            <person name="Dannebaum R.O."/>
            <person name="Kuo R.C."/>
            <person name="Labutti K."/>
            <person name="Haridas S."/>
            <person name="Kuo A."/>
            <person name="Salamov A."/>
            <person name="Ahrendt S.R."/>
            <person name="Lipzen A."/>
            <person name="Sullivan W."/>
            <person name="Andreopoulos W.B."/>
            <person name="Clum A."/>
            <person name="Lindquist E."/>
            <person name="Daum C."/>
            <person name="Ramamoorthy G.K."/>
            <person name="Gryganskyi A."/>
            <person name="Culley D."/>
            <person name="Magnuson J.K."/>
            <person name="James T.Y."/>
            <person name="O'Malley M.A."/>
            <person name="Stajich J.E."/>
            <person name="Spatafora J.W."/>
            <person name="Visel A."/>
            <person name="Grigoriev I.V."/>
        </authorList>
    </citation>
    <scope>NUCLEOTIDE SEQUENCE [LARGE SCALE GENOMIC DNA]</scope>
    <source>
        <strain evidence="8 9">NRRL 2496</strain>
    </source>
</reference>
<comment type="subcellular location">
    <subcellularLocation>
        <location evidence="1">Membrane</location>
    </subcellularLocation>
</comment>
<organism evidence="8 9">
    <name type="scientific">Syncephalastrum racemosum</name>
    <name type="common">Filamentous fungus</name>
    <dbReference type="NCBI Taxonomy" id="13706"/>
    <lineage>
        <taxon>Eukaryota</taxon>
        <taxon>Fungi</taxon>
        <taxon>Fungi incertae sedis</taxon>
        <taxon>Mucoromycota</taxon>
        <taxon>Mucoromycotina</taxon>
        <taxon>Mucoromycetes</taxon>
        <taxon>Mucorales</taxon>
        <taxon>Syncephalastraceae</taxon>
        <taxon>Syncephalastrum</taxon>
    </lineage>
</organism>
<comment type="caution">
    <text evidence="8">The sequence shown here is derived from an EMBL/GenBank/DDBJ whole genome shotgun (WGS) entry which is preliminary data.</text>
</comment>
<keyword evidence="5 7" id="KW-0472">Membrane</keyword>
<evidence type="ECO:0000256" key="3">
    <source>
        <dbReference type="ARBA" id="ARBA00022692"/>
    </source>
</evidence>
<gene>
    <name evidence="8" type="ORF">BCR43DRAFT_551908</name>
</gene>
<evidence type="ECO:0000256" key="6">
    <source>
        <dbReference type="SAM" id="MobiDB-lite"/>
    </source>
</evidence>
<dbReference type="OrthoDB" id="2802411at2759"/>
<dbReference type="AlphaFoldDB" id="A0A1X2H6K6"/>
<dbReference type="PANTHER" id="PTHR21659">
    <property type="entry name" value="HYDROPHOBIC PROTEIN RCI2 LOW TEMPERATURE AND SALT RESPONSIVE PROTEIN LTI6 -RELATED"/>
    <property type="match status" value="1"/>
</dbReference>
<evidence type="ECO:0000256" key="2">
    <source>
        <dbReference type="ARBA" id="ARBA00009530"/>
    </source>
</evidence>
<evidence type="ECO:0000313" key="8">
    <source>
        <dbReference type="EMBL" id="ORY94112.1"/>
    </source>
</evidence>
<evidence type="ECO:0000256" key="4">
    <source>
        <dbReference type="ARBA" id="ARBA00022989"/>
    </source>
</evidence>
<evidence type="ECO:0000256" key="7">
    <source>
        <dbReference type="SAM" id="Phobius"/>
    </source>
</evidence>
<dbReference type="OMA" id="YIMADKT"/>
<proteinExistence type="inferred from homology"/>
<dbReference type="InParanoid" id="A0A1X2H6K6"/>
<evidence type="ECO:0000256" key="1">
    <source>
        <dbReference type="ARBA" id="ARBA00004370"/>
    </source>
</evidence>
<evidence type="ECO:0000256" key="5">
    <source>
        <dbReference type="ARBA" id="ARBA00023136"/>
    </source>
</evidence>
<dbReference type="InterPro" id="IPR000612">
    <property type="entry name" value="PMP3"/>
</dbReference>
<dbReference type="EMBL" id="MCGN01000008">
    <property type="protein sequence ID" value="ORY94112.1"/>
    <property type="molecule type" value="Genomic_DNA"/>
</dbReference>
<keyword evidence="9" id="KW-1185">Reference proteome</keyword>
<dbReference type="GO" id="GO:0016020">
    <property type="term" value="C:membrane"/>
    <property type="evidence" value="ECO:0007669"/>
    <property type="project" value="UniProtKB-SubCell"/>
</dbReference>
<dbReference type="Proteomes" id="UP000242180">
    <property type="component" value="Unassembled WGS sequence"/>
</dbReference>
<dbReference type="PANTHER" id="PTHR21659:SF42">
    <property type="entry name" value="UPF0057 MEMBRANE PROTEIN ZK632.10-RELATED"/>
    <property type="match status" value="1"/>
</dbReference>
<protein>
    <submittedName>
        <fullName evidence="8">Uncharacterized protein</fullName>
    </submittedName>
</protein>
<sequence>MRSQCLLYTSPTFYIMADKTVNDCCLIILIILLPPLGVFLMVGLHVDFWINLLLTILGYFPGHIHAFYVMIKDRERYKATKVYTTPQPAQGGAYYDKPPAAAPPAAAAPTAPAAAVPASSTVPVNHAGAGQYTSGGYNEKTL</sequence>